<proteinExistence type="predicted"/>
<reference evidence="1 2" key="1">
    <citation type="journal article" date="2019" name="Sci. Rep.">
        <title>Orb-weaving spider Araneus ventricosus genome elucidates the spidroin gene catalogue.</title>
        <authorList>
            <person name="Kono N."/>
            <person name="Nakamura H."/>
            <person name="Ohtoshi R."/>
            <person name="Moran D.A.P."/>
            <person name="Shinohara A."/>
            <person name="Yoshida Y."/>
            <person name="Fujiwara M."/>
            <person name="Mori M."/>
            <person name="Tomita M."/>
            <person name="Arakawa K."/>
        </authorList>
    </citation>
    <scope>NUCLEOTIDE SEQUENCE [LARGE SCALE GENOMIC DNA]</scope>
</reference>
<dbReference type="AlphaFoldDB" id="A0A4Y2SG04"/>
<sequence>MGSYQTWCLGINVTLGEYYENYFHIVFCLKMIENAWEGVTKRTLFFAWRKLWSEIVVECDIEESETVLCEVYSQRDRVFGQYQGTGVIVENDPEQILSTVPVALGEIPTAGWQAAVAPFSVDVHKMVLSNWAQNIVQADDELQRCYQL</sequence>
<protein>
    <recommendedName>
        <fullName evidence="3">DDE-1 domain-containing protein</fullName>
    </recommendedName>
</protein>
<name>A0A4Y2SG04_ARAVE</name>
<accession>A0A4Y2SG04</accession>
<dbReference type="EMBL" id="BGPR01021169">
    <property type="protein sequence ID" value="GBN86199.1"/>
    <property type="molecule type" value="Genomic_DNA"/>
</dbReference>
<gene>
    <name evidence="1" type="ORF">AVEN_85803_1</name>
</gene>
<dbReference type="Proteomes" id="UP000499080">
    <property type="component" value="Unassembled WGS sequence"/>
</dbReference>
<evidence type="ECO:0000313" key="2">
    <source>
        <dbReference type="Proteomes" id="UP000499080"/>
    </source>
</evidence>
<evidence type="ECO:0008006" key="3">
    <source>
        <dbReference type="Google" id="ProtNLM"/>
    </source>
</evidence>
<keyword evidence="2" id="KW-1185">Reference proteome</keyword>
<evidence type="ECO:0000313" key="1">
    <source>
        <dbReference type="EMBL" id="GBN86199.1"/>
    </source>
</evidence>
<comment type="caution">
    <text evidence="1">The sequence shown here is derived from an EMBL/GenBank/DDBJ whole genome shotgun (WGS) entry which is preliminary data.</text>
</comment>
<organism evidence="1 2">
    <name type="scientific">Araneus ventricosus</name>
    <name type="common">Orbweaver spider</name>
    <name type="synonym">Epeira ventricosa</name>
    <dbReference type="NCBI Taxonomy" id="182803"/>
    <lineage>
        <taxon>Eukaryota</taxon>
        <taxon>Metazoa</taxon>
        <taxon>Ecdysozoa</taxon>
        <taxon>Arthropoda</taxon>
        <taxon>Chelicerata</taxon>
        <taxon>Arachnida</taxon>
        <taxon>Araneae</taxon>
        <taxon>Araneomorphae</taxon>
        <taxon>Entelegynae</taxon>
        <taxon>Araneoidea</taxon>
        <taxon>Araneidae</taxon>
        <taxon>Araneus</taxon>
    </lineage>
</organism>